<dbReference type="EMBL" id="FNVR01000003">
    <property type="protein sequence ID" value="SEF63656.1"/>
    <property type="molecule type" value="Genomic_DNA"/>
</dbReference>
<dbReference type="SUPFAM" id="SSF74650">
    <property type="entry name" value="Galactose mutarotase-like"/>
    <property type="match status" value="1"/>
</dbReference>
<evidence type="ECO:0000313" key="1">
    <source>
        <dbReference type="EMBL" id="SEF63656.1"/>
    </source>
</evidence>
<dbReference type="InterPro" id="IPR011013">
    <property type="entry name" value="Gal_mutarotase_sf_dom"/>
</dbReference>
<keyword evidence="2" id="KW-1185">Reference proteome</keyword>
<dbReference type="RefSeq" id="WP_146064340.1">
    <property type="nucleotide sequence ID" value="NZ_FNVR01000003.1"/>
</dbReference>
<gene>
    <name evidence="1" type="ORF">SAMN03080598_00826</name>
</gene>
<accession>A0A1H5TLK3</accession>
<sequence length="284" mass="31791">MPFQFLNLKASCLFVLFLPFSFLFFTSPHTEISIGNSDFHNSDKISVRESNHELQIAVGDRIFVFGKAKGTLEKVKVGMHVLPFSQDVESGVNPNSFTSVSWKKLKDGSIQIRSSYNPWPSSLVWTVYENGQLKMEAKSTPEGLQNATWLGLGFNFPDKSLSQISWKSSGTGFGQWKNPDFLPMADPEVELSDFQQGFFQPIHTVKLEFESITLDIATETPGVFLGLGKDQRIENSLPQLTSDLAFLFNQPFLSPAKVTQSPSVHSSGTPFLSIDPLVLWFHFQ</sequence>
<evidence type="ECO:0000313" key="2">
    <source>
        <dbReference type="Proteomes" id="UP000236736"/>
    </source>
</evidence>
<dbReference type="AlphaFoldDB" id="A0A1H5TLK3"/>
<dbReference type="GO" id="GO:0005975">
    <property type="term" value="P:carbohydrate metabolic process"/>
    <property type="evidence" value="ECO:0007669"/>
    <property type="project" value="InterPro"/>
</dbReference>
<dbReference type="OrthoDB" id="857501at2"/>
<dbReference type="GO" id="GO:0003824">
    <property type="term" value="F:catalytic activity"/>
    <property type="evidence" value="ECO:0007669"/>
    <property type="project" value="InterPro"/>
</dbReference>
<reference evidence="2" key="1">
    <citation type="submission" date="2016-10" db="EMBL/GenBank/DDBJ databases">
        <authorList>
            <person name="Varghese N."/>
            <person name="Submissions S."/>
        </authorList>
    </citation>
    <scope>NUCLEOTIDE SEQUENCE [LARGE SCALE GENOMIC DNA]</scope>
    <source>
        <strain evidence="2">DSM 17298</strain>
    </source>
</reference>
<organism evidence="1 2">
    <name type="scientific">Algoriphagus boritolerans DSM 17298 = JCM 18970</name>
    <dbReference type="NCBI Taxonomy" id="1120964"/>
    <lineage>
        <taxon>Bacteria</taxon>
        <taxon>Pseudomonadati</taxon>
        <taxon>Bacteroidota</taxon>
        <taxon>Cytophagia</taxon>
        <taxon>Cytophagales</taxon>
        <taxon>Cyclobacteriaceae</taxon>
        <taxon>Algoriphagus</taxon>
    </lineage>
</organism>
<proteinExistence type="predicted"/>
<dbReference type="STRING" id="1120964.GCA_001313265_00824"/>
<protein>
    <submittedName>
        <fullName evidence="1">Uncharacterized protein</fullName>
    </submittedName>
</protein>
<name>A0A1H5TLK3_9BACT</name>
<dbReference type="Proteomes" id="UP000236736">
    <property type="component" value="Unassembled WGS sequence"/>
</dbReference>
<dbReference type="GO" id="GO:0030246">
    <property type="term" value="F:carbohydrate binding"/>
    <property type="evidence" value="ECO:0007669"/>
    <property type="project" value="InterPro"/>
</dbReference>